<keyword evidence="11 13" id="KW-0472">Membrane</keyword>
<dbReference type="Pfam" id="PF02518">
    <property type="entry name" value="HATPase_c"/>
    <property type="match status" value="1"/>
</dbReference>
<keyword evidence="8" id="KW-0418">Kinase</keyword>
<name>A0A5C5WNK5_9PLAN</name>
<dbReference type="Gene3D" id="3.30.565.10">
    <property type="entry name" value="Histidine kinase-like ATPase, C-terminal domain"/>
    <property type="match status" value="1"/>
</dbReference>
<evidence type="ECO:0000256" key="3">
    <source>
        <dbReference type="ARBA" id="ARBA00012438"/>
    </source>
</evidence>
<evidence type="ECO:0000256" key="11">
    <source>
        <dbReference type="ARBA" id="ARBA00023136"/>
    </source>
</evidence>
<dbReference type="EMBL" id="SIHI01000012">
    <property type="protein sequence ID" value="TWT51593.1"/>
    <property type="molecule type" value="Genomic_DNA"/>
</dbReference>
<feature type="transmembrane region" description="Helical" evidence="13">
    <location>
        <begin position="7"/>
        <end position="28"/>
    </location>
</feature>
<evidence type="ECO:0000256" key="1">
    <source>
        <dbReference type="ARBA" id="ARBA00000085"/>
    </source>
</evidence>
<evidence type="ECO:0000259" key="14">
    <source>
        <dbReference type="PROSITE" id="PS50109"/>
    </source>
</evidence>
<dbReference type="FunFam" id="3.30.565.10:FF:000006">
    <property type="entry name" value="Sensor histidine kinase WalK"/>
    <property type="match status" value="1"/>
</dbReference>
<dbReference type="SMART" id="SM00387">
    <property type="entry name" value="HATPase_c"/>
    <property type="match status" value="1"/>
</dbReference>
<keyword evidence="10" id="KW-0902">Two-component regulatory system</keyword>
<keyword evidence="7" id="KW-0547">Nucleotide-binding</keyword>
<accession>A0A5C5WNK5</accession>
<comment type="catalytic activity">
    <reaction evidence="1">
        <text>ATP + protein L-histidine = ADP + protein N-phospho-L-histidine.</text>
        <dbReference type="EC" id="2.7.13.3"/>
    </reaction>
</comment>
<dbReference type="GO" id="GO:0005886">
    <property type="term" value="C:plasma membrane"/>
    <property type="evidence" value="ECO:0007669"/>
    <property type="project" value="UniProtKB-SubCell"/>
</dbReference>
<reference evidence="16 17" key="1">
    <citation type="submission" date="2019-02" db="EMBL/GenBank/DDBJ databases">
        <title>Deep-cultivation of Planctomycetes and their phenomic and genomic characterization uncovers novel biology.</title>
        <authorList>
            <person name="Wiegand S."/>
            <person name="Jogler M."/>
            <person name="Boedeker C."/>
            <person name="Pinto D."/>
            <person name="Vollmers J."/>
            <person name="Rivas-Marin E."/>
            <person name="Kohn T."/>
            <person name="Peeters S.H."/>
            <person name="Heuer A."/>
            <person name="Rast P."/>
            <person name="Oberbeckmann S."/>
            <person name="Bunk B."/>
            <person name="Jeske O."/>
            <person name="Meyerdierks A."/>
            <person name="Storesund J.E."/>
            <person name="Kallscheuer N."/>
            <person name="Luecker S."/>
            <person name="Lage O.M."/>
            <person name="Pohl T."/>
            <person name="Merkel B.J."/>
            <person name="Hornburger P."/>
            <person name="Mueller R.-W."/>
            <person name="Bruemmer F."/>
            <person name="Labrenz M."/>
            <person name="Spormann A.M."/>
            <person name="Op Den Camp H."/>
            <person name="Overmann J."/>
            <person name="Amann R."/>
            <person name="Jetten M.S.M."/>
            <person name="Mascher T."/>
            <person name="Medema M.H."/>
            <person name="Devos D.P."/>
            <person name="Kaster A.-K."/>
            <person name="Ovreas L."/>
            <person name="Rohde M."/>
            <person name="Galperin M.Y."/>
            <person name="Jogler C."/>
        </authorList>
    </citation>
    <scope>NUCLEOTIDE SEQUENCE [LARGE SCALE GENOMIC DNA]</scope>
    <source>
        <strain evidence="16 17">KOR42</strain>
    </source>
</reference>
<evidence type="ECO:0000256" key="12">
    <source>
        <dbReference type="SAM" id="MobiDB-lite"/>
    </source>
</evidence>
<dbReference type="GO" id="GO:0005524">
    <property type="term" value="F:ATP binding"/>
    <property type="evidence" value="ECO:0007669"/>
    <property type="project" value="UniProtKB-KW"/>
</dbReference>
<dbReference type="PROSITE" id="PS50112">
    <property type="entry name" value="PAS"/>
    <property type="match status" value="1"/>
</dbReference>
<keyword evidence="5" id="KW-0597">Phosphoprotein</keyword>
<dbReference type="OrthoDB" id="9813151at2"/>
<dbReference type="InterPro" id="IPR035965">
    <property type="entry name" value="PAS-like_dom_sf"/>
</dbReference>
<comment type="caution">
    <text evidence="16">The sequence shown here is derived from an EMBL/GenBank/DDBJ whole genome shotgun (WGS) entry which is preliminary data.</text>
</comment>
<dbReference type="Proteomes" id="UP000317243">
    <property type="component" value="Unassembled WGS sequence"/>
</dbReference>
<dbReference type="SUPFAM" id="SSF47384">
    <property type="entry name" value="Homodimeric domain of signal transducing histidine kinase"/>
    <property type="match status" value="1"/>
</dbReference>
<evidence type="ECO:0000256" key="7">
    <source>
        <dbReference type="ARBA" id="ARBA00022741"/>
    </source>
</evidence>
<dbReference type="InterPro" id="IPR013767">
    <property type="entry name" value="PAS_fold"/>
</dbReference>
<organism evidence="16 17">
    <name type="scientific">Thalassoglobus neptunius</name>
    <dbReference type="NCBI Taxonomy" id="1938619"/>
    <lineage>
        <taxon>Bacteria</taxon>
        <taxon>Pseudomonadati</taxon>
        <taxon>Planctomycetota</taxon>
        <taxon>Planctomycetia</taxon>
        <taxon>Planctomycetales</taxon>
        <taxon>Planctomycetaceae</taxon>
        <taxon>Thalassoglobus</taxon>
    </lineage>
</organism>
<dbReference type="PRINTS" id="PR00344">
    <property type="entry name" value="BCTRLSENSOR"/>
</dbReference>
<dbReference type="NCBIfam" id="TIGR00229">
    <property type="entry name" value="sensory_box"/>
    <property type="match status" value="1"/>
</dbReference>
<dbReference type="InterPro" id="IPR036097">
    <property type="entry name" value="HisK_dim/P_sf"/>
</dbReference>
<dbReference type="SMART" id="SM00388">
    <property type="entry name" value="HisKA"/>
    <property type="match status" value="1"/>
</dbReference>
<dbReference type="InterPro" id="IPR050351">
    <property type="entry name" value="BphY/WalK/GraS-like"/>
</dbReference>
<dbReference type="Pfam" id="PF00989">
    <property type="entry name" value="PAS"/>
    <property type="match status" value="1"/>
</dbReference>
<dbReference type="CDD" id="cd00130">
    <property type="entry name" value="PAS"/>
    <property type="match status" value="1"/>
</dbReference>
<dbReference type="SUPFAM" id="SSF55874">
    <property type="entry name" value="ATPase domain of HSP90 chaperone/DNA topoisomerase II/histidine kinase"/>
    <property type="match status" value="1"/>
</dbReference>
<keyword evidence="13" id="KW-1133">Transmembrane helix</keyword>
<dbReference type="GO" id="GO:0006355">
    <property type="term" value="P:regulation of DNA-templated transcription"/>
    <property type="evidence" value="ECO:0007669"/>
    <property type="project" value="InterPro"/>
</dbReference>
<dbReference type="InterPro" id="IPR005467">
    <property type="entry name" value="His_kinase_dom"/>
</dbReference>
<evidence type="ECO:0000313" key="17">
    <source>
        <dbReference type="Proteomes" id="UP000317243"/>
    </source>
</evidence>
<dbReference type="FunFam" id="1.10.287.130:FF:000008">
    <property type="entry name" value="Two-component sensor histidine kinase"/>
    <property type="match status" value="1"/>
</dbReference>
<evidence type="ECO:0000256" key="6">
    <source>
        <dbReference type="ARBA" id="ARBA00022679"/>
    </source>
</evidence>
<feature type="domain" description="PAS" evidence="15">
    <location>
        <begin position="132"/>
        <end position="205"/>
    </location>
</feature>
<dbReference type="GO" id="GO:0004721">
    <property type="term" value="F:phosphoprotein phosphatase activity"/>
    <property type="evidence" value="ECO:0007669"/>
    <property type="project" value="TreeGrafter"/>
</dbReference>
<dbReference type="RefSeq" id="WP_146510931.1">
    <property type="nucleotide sequence ID" value="NZ_SIHI01000012.1"/>
</dbReference>
<dbReference type="InterPro" id="IPR003661">
    <property type="entry name" value="HisK_dim/P_dom"/>
</dbReference>
<evidence type="ECO:0000256" key="8">
    <source>
        <dbReference type="ARBA" id="ARBA00022777"/>
    </source>
</evidence>
<dbReference type="PANTHER" id="PTHR45453">
    <property type="entry name" value="PHOSPHATE REGULON SENSOR PROTEIN PHOR"/>
    <property type="match status" value="1"/>
</dbReference>
<keyword evidence="13" id="KW-0812">Transmembrane</keyword>
<dbReference type="PANTHER" id="PTHR45453:SF1">
    <property type="entry name" value="PHOSPHATE REGULON SENSOR PROTEIN PHOR"/>
    <property type="match status" value="1"/>
</dbReference>
<evidence type="ECO:0000256" key="5">
    <source>
        <dbReference type="ARBA" id="ARBA00022553"/>
    </source>
</evidence>
<evidence type="ECO:0000313" key="16">
    <source>
        <dbReference type="EMBL" id="TWT51593.1"/>
    </source>
</evidence>
<keyword evidence="4" id="KW-1003">Cell membrane</keyword>
<dbReference type="SMART" id="SM00091">
    <property type="entry name" value="PAS"/>
    <property type="match status" value="1"/>
</dbReference>
<dbReference type="PROSITE" id="PS50109">
    <property type="entry name" value="HIS_KIN"/>
    <property type="match status" value="1"/>
</dbReference>
<dbReference type="Gene3D" id="1.10.287.130">
    <property type="match status" value="1"/>
</dbReference>
<evidence type="ECO:0000256" key="10">
    <source>
        <dbReference type="ARBA" id="ARBA00023012"/>
    </source>
</evidence>
<dbReference type="Gene3D" id="3.30.450.20">
    <property type="entry name" value="PAS domain"/>
    <property type="match status" value="1"/>
</dbReference>
<evidence type="ECO:0000256" key="4">
    <source>
        <dbReference type="ARBA" id="ARBA00022475"/>
    </source>
</evidence>
<feature type="domain" description="Histidine kinase" evidence="14">
    <location>
        <begin position="253"/>
        <end position="471"/>
    </location>
</feature>
<dbReference type="SUPFAM" id="SSF55785">
    <property type="entry name" value="PYP-like sensor domain (PAS domain)"/>
    <property type="match status" value="1"/>
</dbReference>
<dbReference type="GO" id="GO:0016036">
    <property type="term" value="P:cellular response to phosphate starvation"/>
    <property type="evidence" value="ECO:0007669"/>
    <property type="project" value="TreeGrafter"/>
</dbReference>
<sequence>MQKLSEILRVFVLVGLPAMGVVIVDAVATSGIGLGMVTMAILLSALSAWLLIRSSIKQEQEFETECRRLSQTLRSLESGTPPPNSTGEGLSSFVRNSNSPSSSTIQLFQKTSDEVVEFMNSLHQENSQLGKSDARYQSILEAMSEGVLLIDCDGKISFGNSSAGKLLDRDWKMIEGRHLWEVVRNTDLQSTIEIAFESEGIVRHEFEHPRTKSIIGTSAVPIEVNDGQGLLIVLHDVTELRRLEKMRREFVSNVSHELKTPLTAIQAYADTLIEGGLEDVENSQMFVERILDQAGRLQTLIQDMLRLARIESQADAFQLQTISLSEVLESCVDARQAVARSRNVNLTYDPPTDEISVVADREGLRTVFDNLINNALNYTADQGAVSVRGFCHDGKAIVEVEDNGIGIPQEHQSRIFERFYRVDKARSRGMGGTGLGLAIVKHCMGVFGGEIEVESETGRGTLIRILLPVSEQSAQLIETVKGST</sequence>
<evidence type="ECO:0000259" key="15">
    <source>
        <dbReference type="PROSITE" id="PS50112"/>
    </source>
</evidence>
<evidence type="ECO:0000256" key="9">
    <source>
        <dbReference type="ARBA" id="ARBA00022840"/>
    </source>
</evidence>
<evidence type="ECO:0000256" key="13">
    <source>
        <dbReference type="SAM" id="Phobius"/>
    </source>
</evidence>
<dbReference type="EC" id="2.7.13.3" evidence="3"/>
<dbReference type="GO" id="GO:0000155">
    <property type="term" value="F:phosphorelay sensor kinase activity"/>
    <property type="evidence" value="ECO:0007669"/>
    <property type="project" value="InterPro"/>
</dbReference>
<proteinExistence type="predicted"/>
<dbReference type="CDD" id="cd00082">
    <property type="entry name" value="HisKA"/>
    <property type="match status" value="1"/>
</dbReference>
<dbReference type="InterPro" id="IPR036890">
    <property type="entry name" value="HATPase_C_sf"/>
</dbReference>
<dbReference type="Pfam" id="PF00512">
    <property type="entry name" value="HisKA"/>
    <property type="match status" value="1"/>
</dbReference>
<protein>
    <recommendedName>
        <fullName evidence="3">histidine kinase</fullName>
        <ecNumber evidence="3">2.7.13.3</ecNumber>
    </recommendedName>
</protein>
<dbReference type="InterPro" id="IPR000014">
    <property type="entry name" value="PAS"/>
</dbReference>
<keyword evidence="6 16" id="KW-0808">Transferase</keyword>
<keyword evidence="17" id="KW-1185">Reference proteome</keyword>
<keyword evidence="9" id="KW-0067">ATP-binding</keyword>
<dbReference type="InterPro" id="IPR003594">
    <property type="entry name" value="HATPase_dom"/>
</dbReference>
<dbReference type="AlphaFoldDB" id="A0A5C5WNK5"/>
<feature type="region of interest" description="Disordered" evidence="12">
    <location>
        <begin position="73"/>
        <end position="98"/>
    </location>
</feature>
<gene>
    <name evidence="16" type="primary">phoR</name>
    <name evidence="16" type="ORF">KOR42_34810</name>
</gene>
<dbReference type="CDD" id="cd00075">
    <property type="entry name" value="HATPase"/>
    <property type="match status" value="1"/>
</dbReference>
<dbReference type="InterPro" id="IPR004358">
    <property type="entry name" value="Sig_transdc_His_kin-like_C"/>
</dbReference>
<evidence type="ECO:0000256" key="2">
    <source>
        <dbReference type="ARBA" id="ARBA00004236"/>
    </source>
</evidence>
<comment type="subcellular location">
    <subcellularLocation>
        <location evidence="2">Cell membrane</location>
    </subcellularLocation>
</comment>